<organism evidence="1 2">
    <name type="scientific">Pelomonas nitida</name>
    <dbReference type="NCBI Taxonomy" id="3299027"/>
    <lineage>
        <taxon>Bacteria</taxon>
        <taxon>Pseudomonadati</taxon>
        <taxon>Pseudomonadota</taxon>
        <taxon>Betaproteobacteria</taxon>
        <taxon>Burkholderiales</taxon>
        <taxon>Sphaerotilaceae</taxon>
        <taxon>Roseateles</taxon>
    </lineage>
</organism>
<proteinExistence type="predicted"/>
<protein>
    <submittedName>
        <fullName evidence="1">Uncharacterized protein</fullName>
    </submittedName>
</protein>
<dbReference type="EMBL" id="JBIGIA010000007">
    <property type="protein sequence ID" value="MFG6457487.1"/>
    <property type="molecule type" value="Genomic_DNA"/>
</dbReference>
<dbReference type="Proteomes" id="UP001606305">
    <property type="component" value="Unassembled WGS sequence"/>
</dbReference>
<comment type="caution">
    <text evidence="1">The sequence shown here is derived from an EMBL/GenBank/DDBJ whole genome shotgun (WGS) entry which is preliminary data.</text>
</comment>
<accession>A0ABW7G6K9</accession>
<keyword evidence="2" id="KW-1185">Reference proteome</keyword>
<evidence type="ECO:0000313" key="1">
    <source>
        <dbReference type="EMBL" id="MFG6457487.1"/>
    </source>
</evidence>
<name>A0ABW7G6K9_9BURK</name>
<reference evidence="1 2" key="1">
    <citation type="submission" date="2024-09" db="EMBL/GenBank/DDBJ databases">
        <title>Novel species of the genus Pelomonas and Roseateles isolated from streams.</title>
        <authorList>
            <person name="Lu H."/>
        </authorList>
    </citation>
    <scope>NUCLEOTIDE SEQUENCE [LARGE SCALE GENOMIC DNA]</scope>
    <source>
        <strain evidence="1 2">BYS96W</strain>
    </source>
</reference>
<evidence type="ECO:0000313" key="2">
    <source>
        <dbReference type="Proteomes" id="UP001606305"/>
    </source>
</evidence>
<sequence length="123" mass="13292">MHDELLAFVLKSLCTRTLTAFAQESRLDGESLKDAVERYEVDYAWHVLGSDRVRDETVALLEARLGQAATVAQKSCLTAVLRAAAASQPADLLMSFDNDLPEQLAALLVEQADSLATSAVLAD</sequence>
<dbReference type="RefSeq" id="WP_394488345.1">
    <property type="nucleotide sequence ID" value="NZ_JBIGIA010000007.1"/>
</dbReference>
<gene>
    <name evidence="1" type="ORF">ACG00X_11645</name>
</gene>